<dbReference type="Pfam" id="PF00702">
    <property type="entry name" value="Hydrolase"/>
    <property type="match status" value="1"/>
</dbReference>
<organism evidence="2 3">
    <name type="scientific">Veronia nyctiphanis</name>
    <dbReference type="NCBI Taxonomy" id="1278244"/>
    <lineage>
        <taxon>Bacteria</taxon>
        <taxon>Pseudomonadati</taxon>
        <taxon>Pseudomonadota</taxon>
        <taxon>Gammaproteobacteria</taxon>
        <taxon>Vibrionales</taxon>
        <taxon>Vibrionaceae</taxon>
        <taxon>Veronia</taxon>
    </lineage>
</organism>
<evidence type="ECO:0000256" key="1">
    <source>
        <dbReference type="ARBA" id="ARBA00006171"/>
    </source>
</evidence>
<sequence length="193" mass="21048">MNAYDDYSALIFDLDGTLLDSMPAHYQAWQQTADEYGFEVDLDWYHSRAGSPTLLTAKVLVEKLGLDVEPKTLADRKNAIFNGMADMDVMVLPAAEIARHYHGKKPMAVGTGTLTEIAEKLLRKAGLLELFDVIVGADQVDNPKPAPDTFLKCASLMGAEKARCVVFEDAVFGIEAAKAAGMDVVDVTDRQHA</sequence>
<dbReference type="Proteomes" id="UP000290287">
    <property type="component" value="Unassembled WGS sequence"/>
</dbReference>
<accession>A0A4Q0YKW9</accession>
<dbReference type="InterPro" id="IPR023198">
    <property type="entry name" value="PGP-like_dom2"/>
</dbReference>
<comment type="caution">
    <text evidence="2">The sequence shown here is derived from an EMBL/GenBank/DDBJ whole genome shotgun (WGS) entry which is preliminary data.</text>
</comment>
<evidence type="ECO:0000313" key="2">
    <source>
        <dbReference type="EMBL" id="RXJ71063.1"/>
    </source>
</evidence>
<dbReference type="InterPro" id="IPR010976">
    <property type="entry name" value="B-phosphoglucomutase_hydrolase"/>
</dbReference>
<dbReference type="AlphaFoldDB" id="A0A4Q0YKW9"/>
<comment type="similarity">
    <text evidence="1">Belongs to the HAD-like hydrolase superfamily. CbbY/CbbZ/Gph/YieH family.</text>
</comment>
<dbReference type="Gene3D" id="1.10.150.240">
    <property type="entry name" value="Putative phosphatase, domain 2"/>
    <property type="match status" value="1"/>
</dbReference>
<evidence type="ECO:0000313" key="3">
    <source>
        <dbReference type="Proteomes" id="UP000290287"/>
    </source>
</evidence>
<dbReference type="InterPro" id="IPR036412">
    <property type="entry name" value="HAD-like_sf"/>
</dbReference>
<dbReference type="OrthoDB" id="9782449at2"/>
<dbReference type="InterPro" id="IPR051806">
    <property type="entry name" value="HAD-like_SPP"/>
</dbReference>
<protein>
    <submittedName>
        <fullName evidence="2">Fructose-1-phosphate/6-phosphogluconate phosphatase</fullName>
    </submittedName>
</protein>
<dbReference type="InterPro" id="IPR023214">
    <property type="entry name" value="HAD_sf"/>
</dbReference>
<dbReference type="SUPFAM" id="SSF56784">
    <property type="entry name" value="HAD-like"/>
    <property type="match status" value="1"/>
</dbReference>
<dbReference type="Gene3D" id="3.40.50.1000">
    <property type="entry name" value="HAD superfamily/HAD-like"/>
    <property type="match status" value="1"/>
</dbReference>
<dbReference type="SFLD" id="SFLDS00003">
    <property type="entry name" value="Haloacid_Dehalogenase"/>
    <property type="match status" value="1"/>
</dbReference>
<dbReference type="InterPro" id="IPR006439">
    <property type="entry name" value="HAD-SF_hydro_IA"/>
</dbReference>
<proteinExistence type="inferred from homology"/>
<dbReference type="SFLD" id="SFLDG01129">
    <property type="entry name" value="C1.5:_HAD__Beta-PGM__Phosphata"/>
    <property type="match status" value="1"/>
</dbReference>
<reference evidence="2 3" key="1">
    <citation type="submission" date="2017-10" db="EMBL/GenBank/DDBJ databases">
        <title>Nyctiphanis sp. nov., isolated from the stomach of the euphausiid Nyctiphanes simplex (Hansen, 1911) in the Gulf of California.</title>
        <authorList>
            <person name="Gomez-Gil B."/>
            <person name="Aguilar-Mendez M."/>
            <person name="Lopez-Cortes A."/>
            <person name="Gomez-Gutierrez J."/>
            <person name="Roque A."/>
            <person name="Lang E."/>
            <person name="Gonzalez-Castillo A."/>
        </authorList>
    </citation>
    <scope>NUCLEOTIDE SEQUENCE [LARGE SCALE GENOMIC DNA]</scope>
    <source>
        <strain evidence="2 3">CAIM 600</strain>
    </source>
</reference>
<dbReference type="CDD" id="cd07505">
    <property type="entry name" value="HAD_BPGM-like"/>
    <property type="match status" value="1"/>
</dbReference>
<dbReference type="NCBIfam" id="TIGR01509">
    <property type="entry name" value="HAD-SF-IA-v3"/>
    <property type="match status" value="1"/>
</dbReference>
<name>A0A4Q0YKW9_9GAMM</name>
<dbReference type="PRINTS" id="PR00413">
    <property type="entry name" value="HADHALOGNASE"/>
</dbReference>
<gene>
    <name evidence="2" type="ORF">CS022_21755</name>
</gene>
<dbReference type="PANTHER" id="PTHR43481">
    <property type="entry name" value="FRUCTOSE-1-PHOSPHATE PHOSPHATASE"/>
    <property type="match status" value="1"/>
</dbReference>
<dbReference type="EMBL" id="PEIB01000041">
    <property type="protein sequence ID" value="RXJ71063.1"/>
    <property type="molecule type" value="Genomic_DNA"/>
</dbReference>
<dbReference type="PANTHER" id="PTHR43481:SF4">
    <property type="entry name" value="GLYCEROL-1-PHOSPHATE PHOSPHOHYDROLASE 1-RELATED"/>
    <property type="match status" value="1"/>
</dbReference>
<dbReference type="GO" id="GO:0050308">
    <property type="term" value="F:sugar-phosphatase activity"/>
    <property type="evidence" value="ECO:0007669"/>
    <property type="project" value="TreeGrafter"/>
</dbReference>
<dbReference type="NCBIfam" id="TIGR02009">
    <property type="entry name" value="PGMB-YQAB-SF"/>
    <property type="match status" value="1"/>
</dbReference>
<keyword evidence="3" id="KW-1185">Reference proteome</keyword>